<keyword evidence="7 9" id="KW-0408">Iron</keyword>
<dbReference type="GO" id="GO:0016705">
    <property type="term" value="F:oxidoreductase activity, acting on paired donors, with incorporation or reduction of molecular oxygen"/>
    <property type="evidence" value="ECO:0007669"/>
    <property type="project" value="InterPro"/>
</dbReference>
<name>A0AAD6VJT2_9AGAR</name>
<evidence type="ECO:0000256" key="1">
    <source>
        <dbReference type="ARBA" id="ARBA00001971"/>
    </source>
</evidence>
<dbReference type="InterPro" id="IPR001128">
    <property type="entry name" value="Cyt_P450"/>
</dbReference>
<dbReference type="PROSITE" id="PS00086">
    <property type="entry name" value="CYTOCHROME_P450"/>
    <property type="match status" value="1"/>
</dbReference>
<accession>A0AAD6VJT2</accession>
<dbReference type="InterPro" id="IPR017972">
    <property type="entry name" value="Cyt_P450_CS"/>
</dbReference>
<dbReference type="EMBL" id="JARJCW010000032">
    <property type="protein sequence ID" value="KAJ7208989.1"/>
    <property type="molecule type" value="Genomic_DNA"/>
</dbReference>
<evidence type="ECO:0000256" key="7">
    <source>
        <dbReference type="ARBA" id="ARBA00023004"/>
    </source>
</evidence>
<dbReference type="Proteomes" id="UP001219525">
    <property type="component" value="Unassembled WGS sequence"/>
</dbReference>
<dbReference type="Gene3D" id="1.10.630.10">
    <property type="entry name" value="Cytochrome P450"/>
    <property type="match status" value="1"/>
</dbReference>
<dbReference type="GO" id="GO:0005506">
    <property type="term" value="F:iron ion binding"/>
    <property type="evidence" value="ECO:0007669"/>
    <property type="project" value="InterPro"/>
</dbReference>
<dbReference type="InterPro" id="IPR036396">
    <property type="entry name" value="Cyt_P450_sf"/>
</dbReference>
<dbReference type="PANTHER" id="PTHR46300:SF7">
    <property type="entry name" value="P450, PUTATIVE (EUROFUNG)-RELATED"/>
    <property type="match status" value="1"/>
</dbReference>
<evidence type="ECO:0000256" key="5">
    <source>
        <dbReference type="ARBA" id="ARBA00022723"/>
    </source>
</evidence>
<evidence type="ECO:0000313" key="11">
    <source>
        <dbReference type="EMBL" id="KAJ7208989.1"/>
    </source>
</evidence>
<evidence type="ECO:0000256" key="10">
    <source>
        <dbReference type="RuleBase" id="RU000461"/>
    </source>
</evidence>
<sequence>MGSLIGLQLVATGAALCIGVSYYVSQRSAKPPGPRGWPIIGNLFGVPTEFEWLHWATYKGIYGAVSYTTVFGKEIVILNTLEACNDMLDKRSSIYSGRPTMPFAGEIVGWDQQLLLVTYGKHFRTMRKLAHHHLGTKAAAAAYHEVQENEVKYLISRLHGDSEGLVKNLRITIGAILLRMSHGYTTCIDGNDPIVNLVEIASQDFYQATKPGAWFVDIIPWLKHVPNWVPGAGFKKIGAKYRKVNVDQTDIPYNFVLKELSNNTALPSFTSNALRSGELTAEEKYALKYIAAALYGGGLDTMTGATTVFFLAMVLFPDVQRKAQEELDRVIGTSRLPTMRDQEHLPYIAAIRKEVYRWRTTVPGGVPHAATEDDLYNGFFIRKGTIIINNLWAIAHDPDHYDDPMAFKPERFLGDAPELDPGTFTFGFGRRRCPGIEVAESTVFIIIASCLSVFRFGNWKDEFGNEVPPLDEFVSGAVCHPKPFKCTIEPRSADALHLLQTLQSELPERSPSQL</sequence>
<dbReference type="InterPro" id="IPR002401">
    <property type="entry name" value="Cyt_P450_E_grp-I"/>
</dbReference>
<comment type="similarity">
    <text evidence="3 10">Belongs to the cytochrome P450 family.</text>
</comment>
<dbReference type="Pfam" id="PF00067">
    <property type="entry name" value="p450"/>
    <property type="match status" value="1"/>
</dbReference>
<dbReference type="SUPFAM" id="SSF48264">
    <property type="entry name" value="Cytochrome P450"/>
    <property type="match status" value="1"/>
</dbReference>
<dbReference type="InterPro" id="IPR050364">
    <property type="entry name" value="Cytochrome_P450_fung"/>
</dbReference>
<keyword evidence="8 10" id="KW-0503">Monooxygenase</keyword>
<evidence type="ECO:0000256" key="4">
    <source>
        <dbReference type="ARBA" id="ARBA00022617"/>
    </source>
</evidence>
<organism evidence="11 12">
    <name type="scientific">Mycena pura</name>
    <dbReference type="NCBI Taxonomy" id="153505"/>
    <lineage>
        <taxon>Eukaryota</taxon>
        <taxon>Fungi</taxon>
        <taxon>Dikarya</taxon>
        <taxon>Basidiomycota</taxon>
        <taxon>Agaricomycotina</taxon>
        <taxon>Agaricomycetes</taxon>
        <taxon>Agaricomycetidae</taxon>
        <taxon>Agaricales</taxon>
        <taxon>Marasmiineae</taxon>
        <taxon>Mycenaceae</taxon>
        <taxon>Mycena</taxon>
    </lineage>
</organism>
<feature type="binding site" description="axial binding residue" evidence="9">
    <location>
        <position position="433"/>
    </location>
    <ligand>
        <name>heme</name>
        <dbReference type="ChEBI" id="CHEBI:30413"/>
    </ligand>
    <ligandPart>
        <name>Fe</name>
        <dbReference type="ChEBI" id="CHEBI:18248"/>
    </ligandPart>
</feature>
<keyword evidence="12" id="KW-1185">Reference proteome</keyword>
<gene>
    <name evidence="11" type="ORF">GGX14DRAFT_521502</name>
</gene>
<dbReference type="CDD" id="cd11065">
    <property type="entry name" value="CYP64-like"/>
    <property type="match status" value="1"/>
</dbReference>
<evidence type="ECO:0000256" key="8">
    <source>
        <dbReference type="ARBA" id="ARBA00023033"/>
    </source>
</evidence>
<dbReference type="PRINTS" id="PR00463">
    <property type="entry name" value="EP450I"/>
</dbReference>
<dbReference type="GO" id="GO:0004497">
    <property type="term" value="F:monooxygenase activity"/>
    <property type="evidence" value="ECO:0007669"/>
    <property type="project" value="UniProtKB-KW"/>
</dbReference>
<evidence type="ECO:0000256" key="2">
    <source>
        <dbReference type="ARBA" id="ARBA00005179"/>
    </source>
</evidence>
<protein>
    <submittedName>
        <fullName evidence="11">Cytochrome P450 oxidoreductase</fullName>
    </submittedName>
</protein>
<keyword evidence="4 9" id="KW-0349">Heme</keyword>
<comment type="cofactor">
    <cofactor evidence="1 9">
        <name>heme</name>
        <dbReference type="ChEBI" id="CHEBI:30413"/>
    </cofactor>
</comment>
<comment type="caution">
    <text evidence="11">The sequence shown here is derived from an EMBL/GenBank/DDBJ whole genome shotgun (WGS) entry which is preliminary data.</text>
</comment>
<evidence type="ECO:0000256" key="3">
    <source>
        <dbReference type="ARBA" id="ARBA00010617"/>
    </source>
</evidence>
<evidence type="ECO:0000313" key="12">
    <source>
        <dbReference type="Proteomes" id="UP001219525"/>
    </source>
</evidence>
<dbReference type="GO" id="GO:0020037">
    <property type="term" value="F:heme binding"/>
    <property type="evidence" value="ECO:0007669"/>
    <property type="project" value="InterPro"/>
</dbReference>
<dbReference type="PANTHER" id="PTHR46300">
    <property type="entry name" value="P450, PUTATIVE (EUROFUNG)-RELATED-RELATED"/>
    <property type="match status" value="1"/>
</dbReference>
<keyword evidence="5 9" id="KW-0479">Metal-binding</keyword>
<evidence type="ECO:0000256" key="9">
    <source>
        <dbReference type="PIRSR" id="PIRSR602401-1"/>
    </source>
</evidence>
<keyword evidence="6 10" id="KW-0560">Oxidoreductase</keyword>
<comment type="pathway">
    <text evidence="2">Secondary metabolite biosynthesis.</text>
</comment>
<evidence type="ECO:0000256" key="6">
    <source>
        <dbReference type="ARBA" id="ARBA00023002"/>
    </source>
</evidence>
<proteinExistence type="inferred from homology"/>
<dbReference type="AlphaFoldDB" id="A0AAD6VJT2"/>
<reference evidence="11" key="1">
    <citation type="submission" date="2023-03" db="EMBL/GenBank/DDBJ databases">
        <title>Massive genome expansion in bonnet fungi (Mycena s.s.) driven by repeated elements and novel gene families across ecological guilds.</title>
        <authorList>
            <consortium name="Lawrence Berkeley National Laboratory"/>
            <person name="Harder C.B."/>
            <person name="Miyauchi S."/>
            <person name="Viragh M."/>
            <person name="Kuo A."/>
            <person name="Thoen E."/>
            <person name="Andreopoulos B."/>
            <person name="Lu D."/>
            <person name="Skrede I."/>
            <person name="Drula E."/>
            <person name="Henrissat B."/>
            <person name="Morin E."/>
            <person name="Kohler A."/>
            <person name="Barry K."/>
            <person name="LaButti K."/>
            <person name="Morin E."/>
            <person name="Salamov A."/>
            <person name="Lipzen A."/>
            <person name="Mereny Z."/>
            <person name="Hegedus B."/>
            <person name="Baldrian P."/>
            <person name="Stursova M."/>
            <person name="Weitz H."/>
            <person name="Taylor A."/>
            <person name="Grigoriev I.V."/>
            <person name="Nagy L.G."/>
            <person name="Martin F."/>
            <person name="Kauserud H."/>
        </authorList>
    </citation>
    <scope>NUCLEOTIDE SEQUENCE</scope>
    <source>
        <strain evidence="11">9144</strain>
    </source>
</reference>